<evidence type="ECO:0000313" key="1">
    <source>
        <dbReference type="Ensembl" id="ENSOTSP00005140506.1"/>
    </source>
</evidence>
<accession>A0AAZ3RGN1</accession>
<dbReference type="AlphaFoldDB" id="A0AAZ3RGN1"/>
<dbReference type="Gene3D" id="3.30.420.10">
    <property type="entry name" value="Ribonuclease H-like superfamily/Ribonuclease H"/>
    <property type="match status" value="1"/>
</dbReference>
<dbReference type="Proteomes" id="UP000694402">
    <property type="component" value="Unassembled WGS sequence"/>
</dbReference>
<proteinExistence type="predicted"/>
<organism evidence="1 2">
    <name type="scientific">Oncorhynchus tshawytscha</name>
    <name type="common">Chinook salmon</name>
    <name type="synonym">Salmo tshawytscha</name>
    <dbReference type="NCBI Taxonomy" id="74940"/>
    <lineage>
        <taxon>Eukaryota</taxon>
        <taxon>Metazoa</taxon>
        <taxon>Chordata</taxon>
        <taxon>Craniata</taxon>
        <taxon>Vertebrata</taxon>
        <taxon>Euteleostomi</taxon>
        <taxon>Actinopterygii</taxon>
        <taxon>Neopterygii</taxon>
        <taxon>Teleostei</taxon>
        <taxon>Protacanthopterygii</taxon>
        <taxon>Salmoniformes</taxon>
        <taxon>Salmonidae</taxon>
        <taxon>Salmoninae</taxon>
        <taxon>Oncorhynchus</taxon>
    </lineage>
</organism>
<evidence type="ECO:0008006" key="3">
    <source>
        <dbReference type="Google" id="ProtNLM"/>
    </source>
</evidence>
<sequence length="275" mass="30975">MKTLDTEEVFLLTLKNTKRKMPRVHAHLRECALCMLQGGMRTADLARVINCNVRTVRPLSQRYRETGRTADHPLSGRPRVTTPAQDRYIRTSHMRHRYRMATTTARVTPGMRNPFISAQTLRNRLREAGLRVCRPVVRQVLTRHHRHKPTVAGPDRTGKKCSSLTSHGFVSTGVMVGFAFIVEGISVTPRPVLCSGIDLEVEGPSLSGVVCHSIIRLSLSSLQANLNAVRYRKDILPHVVPFLQAHPDMTLQHDNATSRTARSVRDFLQDRNVLP</sequence>
<dbReference type="InterPro" id="IPR036397">
    <property type="entry name" value="RNaseH_sf"/>
</dbReference>
<evidence type="ECO:0000313" key="2">
    <source>
        <dbReference type="Proteomes" id="UP000694402"/>
    </source>
</evidence>
<keyword evidence="2" id="KW-1185">Reference proteome</keyword>
<protein>
    <recommendedName>
        <fullName evidence="3">Transposase Tc1-like domain-containing protein</fullName>
    </recommendedName>
</protein>
<dbReference type="InterPro" id="IPR009057">
    <property type="entry name" value="Homeodomain-like_sf"/>
</dbReference>
<reference evidence="2" key="1">
    <citation type="journal article" date="2018" name="PLoS ONE">
        <title>Chinook salmon (Oncorhynchus tshawytscha) genome and transcriptome.</title>
        <authorList>
            <person name="Christensen K.A."/>
            <person name="Leong J.S."/>
            <person name="Sakhrani D."/>
            <person name="Biagi C.A."/>
            <person name="Minkley D.R."/>
            <person name="Withler R.E."/>
            <person name="Rondeau E.B."/>
            <person name="Koop B.F."/>
            <person name="Devlin R.H."/>
        </authorList>
    </citation>
    <scope>NUCLEOTIDE SEQUENCE [LARGE SCALE GENOMIC DNA]</scope>
</reference>
<dbReference type="GeneTree" id="ENSGT01150000287159"/>
<dbReference type="Ensembl" id="ENSOTST00005120641.1">
    <property type="protein sequence ID" value="ENSOTSP00005140506.1"/>
    <property type="gene ID" value="ENSOTSG00005079001.1"/>
</dbReference>
<name>A0AAZ3RGN1_ONCTS</name>
<dbReference type="GO" id="GO:0003676">
    <property type="term" value="F:nucleic acid binding"/>
    <property type="evidence" value="ECO:0007669"/>
    <property type="project" value="InterPro"/>
</dbReference>
<dbReference type="SUPFAM" id="SSF46689">
    <property type="entry name" value="Homeodomain-like"/>
    <property type="match status" value="1"/>
</dbReference>
<reference evidence="1" key="2">
    <citation type="submission" date="2025-08" db="UniProtKB">
        <authorList>
            <consortium name="Ensembl"/>
        </authorList>
    </citation>
    <scope>IDENTIFICATION</scope>
</reference>
<reference evidence="1" key="3">
    <citation type="submission" date="2025-09" db="UniProtKB">
        <authorList>
            <consortium name="Ensembl"/>
        </authorList>
    </citation>
    <scope>IDENTIFICATION</scope>
</reference>